<keyword evidence="2" id="KW-1185">Reference proteome</keyword>
<reference evidence="1 2" key="1">
    <citation type="journal article" date="2019" name="Nat. Ecol. Evol.">
        <title>Megaphylogeny resolves global patterns of mushroom evolution.</title>
        <authorList>
            <person name="Varga T."/>
            <person name="Krizsan K."/>
            <person name="Foldi C."/>
            <person name="Dima B."/>
            <person name="Sanchez-Garcia M."/>
            <person name="Sanchez-Ramirez S."/>
            <person name="Szollosi G.J."/>
            <person name="Szarkandi J.G."/>
            <person name="Papp V."/>
            <person name="Albert L."/>
            <person name="Andreopoulos W."/>
            <person name="Angelini C."/>
            <person name="Antonin V."/>
            <person name="Barry K.W."/>
            <person name="Bougher N.L."/>
            <person name="Buchanan P."/>
            <person name="Buyck B."/>
            <person name="Bense V."/>
            <person name="Catcheside P."/>
            <person name="Chovatia M."/>
            <person name="Cooper J."/>
            <person name="Damon W."/>
            <person name="Desjardin D."/>
            <person name="Finy P."/>
            <person name="Geml J."/>
            <person name="Haridas S."/>
            <person name="Hughes K."/>
            <person name="Justo A."/>
            <person name="Karasinski D."/>
            <person name="Kautmanova I."/>
            <person name="Kiss B."/>
            <person name="Kocsube S."/>
            <person name="Kotiranta H."/>
            <person name="LaButti K.M."/>
            <person name="Lechner B.E."/>
            <person name="Liimatainen K."/>
            <person name="Lipzen A."/>
            <person name="Lukacs Z."/>
            <person name="Mihaltcheva S."/>
            <person name="Morgado L.N."/>
            <person name="Niskanen T."/>
            <person name="Noordeloos M.E."/>
            <person name="Ohm R.A."/>
            <person name="Ortiz-Santana B."/>
            <person name="Ovrebo C."/>
            <person name="Racz N."/>
            <person name="Riley R."/>
            <person name="Savchenko A."/>
            <person name="Shiryaev A."/>
            <person name="Soop K."/>
            <person name="Spirin V."/>
            <person name="Szebenyi C."/>
            <person name="Tomsovsky M."/>
            <person name="Tulloss R.E."/>
            <person name="Uehling J."/>
            <person name="Grigoriev I.V."/>
            <person name="Vagvolgyi C."/>
            <person name="Papp T."/>
            <person name="Martin F.M."/>
            <person name="Miettinen O."/>
            <person name="Hibbett D.S."/>
            <person name="Nagy L.G."/>
        </authorList>
    </citation>
    <scope>NUCLEOTIDE SEQUENCE [LARGE SCALE GENOMIC DNA]</scope>
    <source>
        <strain evidence="1 2">NL-1719</strain>
    </source>
</reference>
<accession>A0ACD3AVD8</accession>
<evidence type="ECO:0000313" key="1">
    <source>
        <dbReference type="EMBL" id="TFK69316.1"/>
    </source>
</evidence>
<evidence type="ECO:0000313" key="2">
    <source>
        <dbReference type="Proteomes" id="UP000308600"/>
    </source>
</evidence>
<protein>
    <submittedName>
        <fullName evidence="1">Uncharacterized protein</fullName>
    </submittedName>
</protein>
<proteinExistence type="predicted"/>
<name>A0ACD3AVD8_9AGAR</name>
<organism evidence="1 2">
    <name type="scientific">Pluteus cervinus</name>
    <dbReference type="NCBI Taxonomy" id="181527"/>
    <lineage>
        <taxon>Eukaryota</taxon>
        <taxon>Fungi</taxon>
        <taxon>Dikarya</taxon>
        <taxon>Basidiomycota</taxon>
        <taxon>Agaricomycotina</taxon>
        <taxon>Agaricomycetes</taxon>
        <taxon>Agaricomycetidae</taxon>
        <taxon>Agaricales</taxon>
        <taxon>Pluteineae</taxon>
        <taxon>Pluteaceae</taxon>
        <taxon>Pluteus</taxon>
    </lineage>
</organism>
<dbReference type="EMBL" id="ML208333">
    <property type="protein sequence ID" value="TFK69316.1"/>
    <property type="molecule type" value="Genomic_DNA"/>
</dbReference>
<sequence length="258" mass="27895">MSLCKDCIKGVRHEGTPEGKLEEIAGVRSYVSTPSGDYPKDKVVLFLADVFGIDLINNQLLVDGFAANNNVKTIAPDYLNGDAFPPDALKDGGINPAITGAARDHLTTWRDRHGANQTRPPLDKVISALKAEGVTSIGATGYCFGARYVFDLAFDKVTSVSVVTHPSLLQNPIDLEKYRDQAKAPLLINSCTVDTSFPHEAQAKANEILGTFEPGYRQVYFGGCTHGFAVRGDLNDPKVKAGKEGAFKSAVEWFGLYL</sequence>
<dbReference type="Proteomes" id="UP000308600">
    <property type="component" value="Unassembled WGS sequence"/>
</dbReference>
<gene>
    <name evidence="1" type="ORF">BDN72DRAFT_820223</name>
</gene>